<accession>A0A3E2HCT1</accession>
<evidence type="ECO:0000256" key="1">
    <source>
        <dbReference type="SAM" id="MobiDB-lite"/>
    </source>
</evidence>
<dbReference type="Gene3D" id="3.30.420.10">
    <property type="entry name" value="Ribonuclease H-like superfamily/Ribonuclease H"/>
    <property type="match status" value="1"/>
</dbReference>
<dbReference type="GO" id="GO:0005634">
    <property type="term" value="C:nucleus"/>
    <property type="evidence" value="ECO:0007669"/>
    <property type="project" value="TreeGrafter"/>
</dbReference>
<dbReference type="SUPFAM" id="SSF53098">
    <property type="entry name" value="Ribonuclease H-like"/>
    <property type="match status" value="1"/>
</dbReference>
<dbReference type="OMA" id="FEDMFRF"/>
<dbReference type="InterPro" id="IPR040151">
    <property type="entry name" value="Gfd2/YDR514C-like"/>
</dbReference>
<feature type="non-terminal residue" evidence="3">
    <location>
        <position position="314"/>
    </location>
</feature>
<feature type="compositionally biased region" description="Basic residues" evidence="1">
    <location>
        <begin position="283"/>
        <end position="297"/>
    </location>
</feature>
<evidence type="ECO:0000313" key="4">
    <source>
        <dbReference type="Proteomes" id="UP000258309"/>
    </source>
</evidence>
<protein>
    <recommendedName>
        <fullName evidence="2">Gfd2/YDR514C-like C-terminal domain-containing protein</fullName>
    </recommendedName>
</protein>
<dbReference type="GO" id="GO:0003676">
    <property type="term" value="F:nucleic acid binding"/>
    <property type="evidence" value="ECO:0007669"/>
    <property type="project" value="InterPro"/>
</dbReference>
<comment type="caution">
    <text evidence="3">The sequence shown here is derived from an EMBL/GenBank/DDBJ whole genome shotgun (WGS) entry which is preliminary data.</text>
</comment>
<dbReference type="EMBL" id="NCSJ02000088">
    <property type="protein sequence ID" value="RFU30921.1"/>
    <property type="molecule type" value="Genomic_DNA"/>
</dbReference>
<dbReference type="STRING" id="5539.A0A3E2HCT1"/>
<dbReference type="PANTHER" id="PTHR28083">
    <property type="entry name" value="GOOD FOR FULL DBP5 ACTIVITY PROTEIN 2"/>
    <property type="match status" value="1"/>
</dbReference>
<dbReference type="AlphaFoldDB" id="A0A3E2HCT1"/>
<reference evidence="3 4" key="1">
    <citation type="submission" date="2018-05" db="EMBL/GenBank/DDBJ databases">
        <title>Draft genome sequence of Scytalidium lignicola DSM 105466, a ubiquitous saprotrophic fungus.</title>
        <authorList>
            <person name="Buettner E."/>
            <person name="Gebauer A.M."/>
            <person name="Hofrichter M."/>
            <person name="Liers C."/>
            <person name="Kellner H."/>
        </authorList>
    </citation>
    <scope>NUCLEOTIDE SEQUENCE [LARGE SCALE GENOMIC DNA]</scope>
    <source>
        <strain evidence="3 4">DSM 105466</strain>
    </source>
</reference>
<keyword evidence="4" id="KW-1185">Reference proteome</keyword>
<dbReference type="Proteomes" id="UP000258309">
    <property type="component" value="Unassembled WGS sequence"/>
</dbReference>
<dbReference type="InterPro" id="IPR048519">
    <property type="entry name" value="Gfd2/YDR514C-like_C"/>
</dbReference>
<evidence type="ECO:0000313" key="3">
    <source>
        <dbReference type="EMBL" id="RFU30921.1"/>
    </source>
</evidence>
<proteinExistence type="predicted"/>
<feature type="domain" description="Gfd2/YDR514C-like C-terminal" evidence="2">
    <location>
        <begin position="82"/>
        <end position="230"/>
    </location>
</feature>
<dbReference type="Pfam" id="PF21762">
    <property type="entry name" value="DEDDh_C"/>
    <property type="match status" value="1"/>
</dbReference>
<feature type="region of interest" description="Disordered" evidence="1">
    <location>
        <begin position="280"/>
        <end position="314"/>
    </location>
</feature>
<feature type="non-terminal residue" evidence="3">
    <location>
        <position position="1"/>
    </location>
</feature>
<dbReference type="InterPro" id="IPR012337">
    <property type="entry name" value="RNaseH-like_sf"/>
</dbReference>
<evidence type="ECO:0000259" key="2">
    <source>
        <dbReference type="Pfam" id="PF21762"/>
    </source>
</evidence>
<organism evidence="3 4">
    <name type="scientific">Scytalidium lignicola</name>
    <name type="common">Hyphomycete</name>
    <dbReference type="NCBI Taxonomy" id="5539"/>
    <lineage>
        <taxon>Eukaryota</taxon>
        <taxon>Fungi</taxon>
        <taxon>Dikarya</taxon>
        <taxon>Ascomycota</taxon>
        <taxon>Pezizomycotina</taxon>
        <taxon>Leotiomycetes</taxon>
        <taxon>Leotiomycetes incertae sedis</taxon>
        <taxon>Scytalidium</taxon>
    </lineage>
</organism>
<dbReference type="PANTHER" id="PTHR28083:SF1">
    <property type="entry name" value="GOOD FOR FULL DBP5 ACTIVITY PROTEIN 2"/>
    <property type="match status" value="1"/>
</dbReference>
<name>A0A3E2HCT1_SCYLI</name>
<gene>
    <name evidence="3" type="ORF">B7463_g5400</name>
</gene>
<sequence>MNSPQSTPLPLPPRKAHKGLLREDLLVLRHILNINHGLQALDQNRLKTLNGLGLNLPDSKIKDLLIVSLDVENPNIAQLAKNGKYQVGLSILDTRHLQSSILNSHDLLQTYQFCIGPLKYCRDASRTFCFGQSKHIKLEDLNSAIQNLILKRDFILVVHGGKWDCRFLQAAKVDLTPLYVLDTQKAVQHPFDLDHRCTIEEMLNLLKCPFGHQVLHVAGNDANYTLRTLLLIATIDATAANHLGYAQKSLLSALEEITRGPVPLNDRQIEAEARRQIEEDRMRRRREKRAARRLKEKIKRDREDDMDSETFIHD</sequence>
<dbReference type="InterPro" id="IPR036397">
    <property type="entry name" value="RNaseH_sf"/>
</dbReference>
<dbReference type="OrthoDB" id="5953249at2759"/>